<evidence type="ECO:0000313" key="3">
    <source>
        <dbReference type="Proteomes" id="UP000283644"/>
    </source>
</evidence>
<accession>A0A417XYN3</accession>
<reference evidence="2 3" key="1">
    <citation type="submission" date="2018-09" db="EMBL/GenBank/DDBJ databases">
        <title>Genome sequencing of Nocardioides immobilis CCTCC AB 2017083 for comparison to Nocardioides silvaticus.</title>
        <authorList>
            <person name="Li C."/>
            <person name="Wang G."/>
        </authorList>
    </citation>
    <scope>NUCLEOTIDE SEQUENCE [LARGE SCALE GENOMIC DNA]</scope>
    <source>
        <strain evidence="2 3">CCTCC AB 2017083</strain>
    </source>
</reference>
<dbReference type="AlphaFoldDB" id="A0A417XYN3"/>
<proteinExistence type="predicted"/>
<keyword evidence="3" id="KW-1185">Reference proteome</keyword>
<dbReference type="OrthoDB" id="3782934at2"/>
<gene>
    <name evidence="2" type="ORF">D0Z08_19835</name>
</gene>
<name>A0A417XYN3_9ACTN</name>
<evidence type="ECO:0000313" key="2">
    <source>
        <dbReference type="EMBL" id="RHW25474.1"/>
    </source>
</evidence>
<dbReference type="Proteomes" id="UP000283644">
    <property type="component" value="Unassembled WGS sequence"/>
</dbReference>
<comment type="caution">
    <text evidence="2">The sequence shown here is derived from an EMBL/GenBank/DDBJ whole genome shotgun (WGS) entry which is preliminary data.</text>
</comment>
<sequence length="273" mass="29702">MHPAGPNGRRRWALPIAIVTVGLLAACGDEADQAEQRRTLADSSTTVEPSSSAEPTDQIPGEEPARAYADWVAALARQDAAAACALQAPEFTIELRYEAILVDRASLGDPCTGFEALLWEDPQFRSELVDVAVTQVTEEDALLEVHLGPGEETHQTVRMVYHRAHWRVFSTEDRTGDGSDDDGVSGPARWVAAWCTLSADQTRDEIVALMGEPSGEYTVADGGEPQLWWAQDQYDFRVYLDVDGSVLELVGDYDALGADDRALLPCPELRSSG</sequence>
<feature type="compositionally biased region" description="Polar residues" evidence="1">
    <location>
        <begin position="41"/>
        <end position="55"/>
    </location>
</feature>
<dbReference type="EMBL" id="QXGH01000024">
    <property type="protein sequence ID" value="RHW25474.1"/>
    <property type="molecule type" value="Genomic_DNA"/>
</dbReference>
<feature type="region of interest" description="Disordered" evidence="1">
    <location>
        <begin position="34"/>
        <end position="63"/>
    </location>
</feature>
<dbReference type="RefSeq" id="WP_118926989.1">
    <property type="nucleotide sequence ID" value="NZ_QXGH01000024.1"/>
</dbReference>
<protein>
    <submittedName>
        <fullName evidence="2">Uncharacterized protein</fullName>
    </submittedName>
</protein>
<organism evidence="2 3">
    <name type="scientific">Nocardioides immobilis</name>
    <dbReference type="NCBI Taxonomy" id="2049295"/>
    <lineage>
        <taxon>Bacteria</taxon>
        <taxon>Bacillati</taxon>
        <taxon>Actinomycetota</taxon>
        <taxon>Actinomycetes</taxon>
        <taxon>Propionibacteriales</taxon>
        <taxon>Nocardioidaceae</taxon>
        <taxon>Nocardioides</taxon>
    </lineage>
</organism>
<evidence type="ECO:0000256" key="1">
    <source>
        <dbReference type="SAM" id="MobiDB-lite"/>
    </source>
</evidence>